<evidence type="ECO:0000256" key="6">
    <source>
        <dbReference type="ARBA" id="ARBA00023145"/>
    </source>
</evidence>
<accession>A0A3B1B338</accession>
<dbReference type="Pfam" id="PF02666">
    <property type="entry name" value="PS_Dcarbxylase"/>
    <property type="match status" value="1"/>
</dbReference>
<evidence type="ECO:0000256" key="1">
    <source>
        <dbReference type="ARBA" id="ARBA00022475"/>
    </source>
</evidence>
<keyword evidence="11" id="KW-0812">Transmembrane</keyword>
<keyword evidence="5 11" id="KW-0472">Membrane</keyword>
<keyword evidence="9" id="KW-1208">Phospholipid metabolism</keyword>
<dbReference type="InterPro" id="IPR033175">
    <property type="entry name" value="PSD-A"/>
</dbReference>
<evidence type="ECO:0008006" key="13">
    <source>
        <dbReference type="Google" id="ProtNLM"/>
    </source>
</evidence>
<keyword evidence="1" id="KW-1003">Cell membrane</keyword>
<dbReference type="EMBL" id="UOFU01000391">
    <property type="protein sequence ID" value="VAX04710.1"/>
    <property type="molecule type" value="Genomic_DNA"/>
</dbReference>
<dbReference type="PANTHER" id="PTHR35809">
    <property type="entry name" value="ARCHAETIDYLSERINE DECARBOXYLASE PROENZYME-RELATED"/>
    <property type="match status" value="1"/>
</dbReference>
<dbReference type="PANTHER" id="PTHR35809:SF1">
    <property type="entry name" value="ARCHAETIDYLSERINE DECARBOXYLASE PROENZYME-RELATED"/>
    <property type="match status" value="1"/>
</dbReference>
<proteinExistence type="predicted"/>
<keyword evidence="8" id="KW-0456">Lyase</keyword>
<keyword evidence="2" id="KW-0444">Lipid biosynthesis</keyword>
<dbReference type="GO" id="GO:0008654">
    <property type="term" value="P:phospholipid biosynthetic process"/>
    <property type="evidence" value="ECO:0007669"/>
    <property type="project" value="UniProtKB-KW"/>
</dbReference>
<reference evidence="12" key="1">
    <citation type="submission" date="2018-06" db="EMBL/GenBank/DDBJ databases">
        <authorList>
            <person name="Zhirakovskaya E."/>
        </authorList>
    </citation>
    <scope>NUCLEOTIDE SEQUENCE</scope>
</reference>
<keyword evidence="10" id="KW-0670">Pyruvate</keyword>
<dbReference type="InterPro" id="IPR003817">
    <property type="entry name" value="PS_Dcarbxylase"/>
</dbReference>
<keyword evidence="11" id="KW-1133">Transmembrane helix</keyword>
<evidence type="ECO:0000256" key="3">
    <source>
        <dbReference type="ARBA" id="ARBA00022793"/>
    </source>
</evidence>
<sequence>MLAYRYPLIAREGWHWIALVAAIVLLLQWQLGWFALPLWLPVGLLLFLFRDPPRKVPASPLGVVSPVDGRVLSVDTAQDPYLDRQAICITLQMRKTDIFSVRSPMEGKVLQQWIGQHNKSAIGARYAQWIQSDEEDDVLLVIAPTVRVVRPKCYVHSGERVGQGQRCGFIYFGGRVEIWVPTGSRIDSNVGDMLQAGTDIIATLVHEKATPPRVPSKVDSSDTVSGDH</sequence>
<name>A0A3B1B338_9ZZZZ</name>
<evidence type="ECO:0000256" key="8">
    <source>
        <dbReference type="ARBA" id="ARBA00023239"/>
    </source>
</evidence>
<dbReference type="AlphaFoldDB" id="A0A3B1B338"/>
<keyword evidence="6" id="KW-0865">Zymogen</keyword>
<dbReference type="GO" id="GO:0004609">
    <property type="term" value="F:phosphatidylserine decarboxylase activity"/>
    <property type="evidence" value="ECO:0007669"/>
    <property type="project" value="InterPro"/>
</dbReference>
<evidence type="ECO:0000256" key="11">
    <source>
        <dbReference type="SAM" id="Phobius"/>
    </source>
</evidence>
<evidence type="ECO:0000256" key="10">
    <source>
        <dbReference type="ARBA" id="ARBA00023317"/>
    </source>
</evidence>
<evidence type="ECO:0000256" key="5">
    <source>
        <dbReference type="ARBA" id="ARBA00023136"/>
    </source>
</evidence>
<organism evidence="12">
    <name type="scientific">hydrothermal vent metagenome</name>
    <dbReference type="NCBI Taxonomy" id="652676"/>
    <lineage>
        <taxon>unclassified sequences</taxon>
        <taxon>metagenomes</taxon>
        <taxon>ecological metagenomes</taxon>
    </lineage>
</organism>
<evidence type="ECO:0000313" key="12">
    <source>
        <dbReference type="EMBL" id="VAX04710.1"/>
    </source>
</evidence>
<protein>
    <recommendedName>
        <fullName evidence="13">Phosphatidylserine decarboxylase</fullName>
    </recommendedName>
</protein>
<evidence type="ECO:0000256" key="7">
    <source>
        <dbReference type="ARBA" id="ARBA00023209"/>
    </source>
</evidence>
<evidence type="ECO:0000256" key="9">
    <source>
        <dbReference type="ARBA" id="ARBA00023264"/>
    </source>
</evidence>
<evidence type="ECO:0000256" key="2">
    <source>
        <dbReference type="ARBA" id="ARBA00022516"/>
    </source>
</evidence>
<evidence type="ECO:0000256" key="4">
    <source>
        <dbReference type="ARBA" id="ARBA00023098"/>
    </source>
</evidence>
<keyword evidence="3" id="KW-0210">Decarboxylase</keyword>
<feature type="transmembrane region" description="Helical" evidence="11">
    <location>
        <begin position="16"/>
        <end position="49"/>
    </location>
</feature>
<keyword evidence="4" id="KW-0443">Lipid metabolism</keyword>
<gene>
    <name evidence="12" type="ORF">MNBD_GAMMA20-873</name>
</gene>
<keyword evidence="7" id="KW-0594">Phospholipid biosynthesis</keyword>